<keyword evidence="3" id="KW-0862">Zinc</keyword>
<dbReference type="InterPro" id="IPR043145">
    <property type="entry name" value="Znf_ZZ_sf"/>
</dbReference>
<evidence type="ECO:0000256" key="4">
    <source>
        <dbReference type="PROSITE-ProRule" id="PRU00228"/>
    </source>
</evidence>
<evidence type="ECO:0000256" key="5">
    <source>
        <dbReference type="SAM" id="MobiDB-lite"/>
    </source>
</evidence>
<reference evidence="7" key="1">
    <citation type="submission" date="2020-11" db="EMBL/GenBank/DDBJ databases">
        <authorList>
            <consortium name="DOE Joint Genome Institute"/>
            <person name="Ahrendt S."/>
            <person name="Riley R."/>
            <person name="Andreopoulos W."/>
            <person name="Labutti K."/>
            <person name="Pangilinan J."/>
            <person name="Ruiz-Duenas F.J."/>
            <person name="Barrasa J.M."/>
            <person name="Sanchez-Garcia M."/>
            <person name="Camarero S."/>
            <person name="Miyauchi S."/>
            <person name="Serrano A."/>
            <person name="Linde D."/>
            <person name="Babiker R."/>
            <person name="Drula E."/>
            <person name="Ayuso-Fernandez I."/>
            <person name="Pacheco R."/>
            <person name="Padilla G."/>
            <person name="Ferreira P."/>
            <person name="Barriuso J."/>
            <person name="Kellner H."/>
            <person name="Castanera R."/>
            <person name="Alfaro M."/>
            <person name="Ramirez L."/>
            <person name="Pisabarro A.G."/>
            <person name="Kuo A."/>
            <person name="Tritt A."/>
            <person name="Lipzen A."/>
            <person name="He G."/>
            <person name="Yan M."/>
            <person name="Ng V."/>
            <person name="Cullen D."/>
            <person name="Martin F."/>
            <person name="Rosso M.-N."/>
            <person name="Henrissat B."/>
            <person name="Hibbett D."/>
            <person name="Martinez A.T."/>
            <person name="Grigoriev I.V."/>
        </authorList>
    </citation>
    <scope>NUCLEOTIDE SEQUENCE</scope>
    <source>
        <strain evidence="7">CBS 247.69</strain>
    </source>
</reference>
<dbReference type="GO" id="GO:0044753">
    <property type="term" value="C:amphisome"/>
    <property type="evidence" value="ECO:0007669"/>
    <property type="project" value="TreeGrafter"/>
</dbReference>
<dbReference type="PROSITE" id="PS50135">
    <property type="entry name" value="ZF_ZZ_2"/>
    <property type="match status" value="1"/>
</dbReference>
<dbReference type="GO" id="GO:0035973">
    <property type="term" value="P:aggrephagy"/>
    <property type="evidence" value="ECO:0007669"/>
    <property type="project" value="TreeGrafter"/>
</dbReference>
<organism evidence="7 8">
    <name type="scientific">Collybia nuda</name>
    <dbReference type="NCBI Taxonomy" id="64659"/>
    <lineage>
        <taxon>Eukaryota</taxon>
        <taxon>Fungi</taxon>
        <taxon>Dikarya</taxon>
        <taxon>Basidiomycota</taxon>
        <taxon>Agaricomycotina</taxon>
        <taxon>Agaricomycetes</taxon>
        <taxon>Agaricomycetidae</taxon>
        <taxon>Agaricales</taxon>
        <taxon>Tricholomatineae</taxon>
        <taxon>Clitocybaceae</taxon>
        <taxon>Collybia</taxon>
    </lineage>
</organism>
<dbReference type="PANTHER" id="PTHR15090:SF0">
    <property type="entry name" value="SEQUESTOSOME-1"/>
    <property type="match status" value="1"/>
</dbReference>
<dbReference type="Proteomes" id="UP000807353">
    <property type="component" value="Unassembled WGS sequence"/>
</dbReference>
<accession>A0A9P6CJC7</accession>
<dbReference type="SUPFAM" id="SSF57850">
    <property type="entry name" value="RING/U-box"/>
    <property type="match status" value="1"/>
</dbReference>
<dbReference type="GO" id="GO:0005080">
    <property type="term" value="F:protein kinase C binding"/>
    <property type="evidence" value="ECO:0007669"/>
    <property type="project" value="TreeGrafter"/>
</dbReference>
<keyword evidence="2 4" id="KW-0863">Zinc-finger</keyword>
<dbReference type="PANTHER" id="PTHR15090">
    <property type="entry name" value="SEQUESTOSOME 1-RELATED"/>
    <property type="match status" value="1"/>
</dbReference>
<dbReference type="GO" id="GO:0008270">
    <property type="term" value="F:zinc ion binding"/>
    <property type="evidence" value="ECO:0007669"/>
    <property type="project" value="UniProtKB-KW"/>
</dbReference>
<sequence>MAGSHQGPQILNFTCDSCNQPISPSSPRVRCQVCHDYDLCANCALGGRFNERHLASHPTQLYNPSGGVNGGEPVLSQNAATFSPPYGPPPSLSSHPHSNSLPSSPPPLTPPGMSDQRWQPFFFPDISPTPTFMTLLNDIFSYLDSSNSGYLIPEAYSRFLDDLGYTVQENTWKAGYTATLGVSAESMADKSLKTVFDLFSIDHIIQQRAKPSRTNSSKSTSKIRGFLKSALNASIPGFTAGPMPLLTRKGFLDITTIEVLGDPSKEWGNLSRVIRRYGLPRYRDWGDLPRSVLPEYPDPRTLQKVAAIQEVAKAKAEREMASLHTAQMITAQGDRYALDLVSSGDTQYRYY</sequence>
<dbReference type="GO" id="GO:0007032">
    <property type="term" value="P:endosome organization"/>
    <property type="evidence" value="ECO:0007669"/>
    <property type="project" value="TreeGrafter"/>
</dbReference>
<dbReference type="GO" id="GO:0000423">
    <property type="term" value="P:mitophagy"/>
    <property type="evidence" value="ECO:0007669"/>
    <property type="project" value="TreeGrafter"/>
</dbReference>
<feature type="compositionally biased region" description="Low complexity" evidence="5">
    <location>
        <begin position="92"/>
        <end position="102"/>
    </location>
</feature>
<dbReference type="GO" id="GO:0070530">
    <property type="term" value="F:K63-linked polyubiquitin modification-dependent protein binding"/>
    <property type="evidence" value="ECO:0007669"/>
    <property type="project" value="TreeGrafter"/>
</dbReference>
<dbReference type="InterPro" id="IPR052260">
    <property type="entry name" value="Autophagy_Rcpt_SigReg"/>
</dbReference>
<dbReference type="InterPro" id="IPR000433">
    <property type="entry name" value="Znf_ZZ"/>
</dbReference>
<evidence type="ECO:0000256" key="1">
    <source>
        <dbReference type="ARBA" id="ARBA00022723"/>
    </source>
</evidence>
<evidence type="ECO:0000259" key="6">
    <source>
        <dbReference type="PROSITE" id="PS50135"/>
    </source>
</evidence>
<dbReference type="SMART" id="SM00291">
    <property type="entry name" value="ZnF_ZZ"/>
    <property type="match status" value="1"/>
</dbReference>
<dbReference type="InterPro" id="IPR055936">
    <property type="entry name" value="DUF7514"/>
</dbReference>
<keyword evidence="8" id="KW-1185">Reference proteome</keyword>
<dbReference type="Gene3D" id="3.30.60.90">
    <property type="match status" value="1"/>
</dbReference>
<evidence type="ECO:0000313" key="8">
    <source>
        <dbReference type="Proteomes" id="UP000807353"/>
    </source>
</evidence>
<dbReference type="Pfam" id="PF00569">
    <property type="entry name" value="ZZ"/>
    <property type="match status" value="1"/>
</dbReference>
<dbReference type="OrthoDB" id="7873042at2759"/>
<protein>
    <recommendedName>
        <fullName evidence="6">ZZ-type domain-containing protein</fullName>
    </recommendedName>
</protein>
<name>A0A9P6CJC7_9AGAR</name>
<evidence type="ECO:0000256" key="3">
    <source>
        <dbReference type="ARBA" id="ARBA00022833"/>
    </source>
</evidence>
<evidence type="ECO:0000313" key="7">
    <source>
        <dbReference type="EMBL" id="KAF9468322.1"/>
    </source>
</evidence>
<dbReference type="Pfam" id="PF24355">
    <property type="entry name" value="DUF7514"/>
    <property type="match status" value="1"/>
</dbReference>
<feature type="region of interest" description="Disordered" evidence="5">
    <location>
        <begin position="61"/>
        <end position="114"/>
    </location>
</feature>
<gene>
    <name evidence="7" type="ORF">BDZ94DRAFT_780312</name>
</gene>
<evidence type="ECO:0000256" key="2">
    <source>
        <dbReference type="ARBA" id="ARBA00022771"/>
    </source>
</evidence>
<comment type="caution">
    <text evidence="7">The sequence shown here is derived from an EMBL/GenBank/DDBJ whole genome shotgun (WGS) entry which is preliminary data.</text>
</comment>
<proteinExistence type="predicted"/>
<dbReference type="AlphaFoldDB" id="A0A9P6CJC7"/>
<dbReference type="CDD" id="cd02249">
    <property type="entry name" value="ZZ"/>
    <property type="match status" value="1"/>
</dbReference>
<keyword evidence="1" id="KW-0479">Metal-binding</keyword>
<dbReference type="GO" id="GO:0016235">
    <property type="term" value="C:aggresome"/>
    <property type="evidence" value="ECO:0007669"/>
    <property type="project" value="TreeGrafter"/>
</dbReference>
<feature type="domain" description="ZZ-type" evidence="6">
    <location>
        <begin position="10"/>
        <end position="67"/>
    </location>
</feature>
<dbReference type="EMBL" id="MU150233">
    <property type="protein sequence ID" value="KAF9468322.1"/>
    <property type="molecule type" value="Genomic_DNA"/>
</dbReference>